<name>A0A6B9ZEN8_9BACT</name>
<dbReference type="AlphaFoldDB" id="A0A6B9ZEN8"/>
<accession>A0A6B9ZEN8</accession>
<dbReference type="CDD" id="cd02440">
    <property type="entry name" value="AdoMet_MTases"/>
    <property type="match status" value="1"/>
</dbReference>
<reference evidence="1 2" key="1">
    <citation type="submission" date="2020-01" db="EMBL/GenBank/DDBJ databases">
        <title>Complete genome sequence of Chitinophaga sp. H33E-04 isolated from quinoa roots.</title>
        <authorList>
            <person name="Weon H.-Y."/>
            <person name="Lee S.A."/>
        </authorList>
    </citation>
    <scope>NUCLEOTIDE SEQUENCE [LARGE SCALE GENOMIC DNA]</scope>
    <source>
        <strain evidence="1 2">H33E-04</strain>
    </source>
</reference>
<keyword evidence="2" id="KW-1185">Reference proteome</keyword>
<evidence type="ECO:0000313" key="1">
    <source>
        <dbReference type="EMBL" id="QHS60838.1"/>
    </source>
</evidence>
<sequence length="626" mass="72361">MITAQQIRIIIHGNVQVYNTAPEHAAAFPYTQDELLGEVTRQKPEISFNTTRTDANGRKLPDGIEIRFGSARPTEATRKILRDHKFQFSERQTMWYAKDNALSRALAEKWANEEVEIDTTQYIKQHFWARIRSEKEYNQLRDYTEFFVKSEPPKNFNTKKALELTAIVNNLISGGILYFKKFFNKPVEEDEIQENDTSPPDGSIIADRLQVLADGMQKSIDEKFNSATSRQRPTHRRNRIVEGLEAEGRILRDTQKVLYALANAHRSGNISKFPLLENIRTKSQVGMLNLLERAIRGDWRENWAQETFVNRIEEFNRIGIDTFADWGTAEEQKQVLLKDSLSVNYQEEENVQRTRELERQVWGRDIPGFFPTPRPLVERMITIGELQANHYILDPSAGKGDILDVVRDKFNGEGLSYYAVEINKDLTAILRDKGYGVKESDFLQLKPASPLFDRILMNPPFENGKDADHVIHALTFLKPGGRLVAIVGEGLFFRKFKKEKSFRELLRTKNAYVSEPIEEAFRNAFNSTGVRVRLIAINEDGSPFYLHSADWQRPGIDAQDDDSMEQINTLELEAQAELELLRMRVESERRKRQRGISGVPVYEEKLRYLRQRALALRDKQEVSDFN</sequence>
<dbReference type="PRINTS" id="PR00507">
    <property type="entry name" value="N12N6MTFRASE"/>
</dbReference>
<evidence type="ECO:0000313" key="2">
    <source>
        <dbReference type="Proteomes" id="UP000476411"/>
    </source>
</evidence>
<dbReference type="InterPro" id="IPR029063">
    <property type="entry name" value="SAM-dependent_MTases_sf"/>
</dbReference>
<dbReference type="RefSeq" id="WP_162332523.1">
    <property type="nucleotide sequence ID" value="NZ_CP048113.1"/>
</dbReference>
<dbReference type="Gene3D" id="3.40.50.150">
    <property type="entry name" value="Vaccinia Virus protein VP39"/>
    <property type="match status" value="1"/>
</dbReference>
<proteinExistence type="predicted"/>
<dbReference type="KEGG" id="chih:GWR21_14905"/>
<dbReference type="EMBL" id="CP048113">
    <property type="protein sequence ID" value="QHS60838.1"/>
    <property type="molecule type" value="Genomic_DNA"/>
</dbReference>
<gene>
    <name evidence="1" type="ORF">GWR21_14905</name>
</gene>
<dbReference type="Proteomes" id="UP000476411">
    <property type="component" value="Chromosome"/>
</dbReference>
<organism evidence="1 2">
    <name type="scientific">Chitinophaga agri</name>
    <dbReference type="NCBI Taxonomy" id="2703787"/>
    <lineage>
        <taxon>Bacteria</taxon>
        <taxon>Pseudomonadati</taxon>
        <taxon>Bacteroidota</taxon>
        <taxon>Chitinophagia</taxon>
        <taxon>Chitinophagales</taxon>
        <taxon>Chitinophagaceae</taxon>
        <taxon>Chitinophaga</taxon>
    </lineage>
</organism>
<protein>
    <submittedName>
        <fullName evidence="1">Uncharacterized protein</fullName>
    </submittedName>
</protein>
<dbReference type="SUPFAM" id="SSF53335">
    <property type="entry name" value="S-adenosyl-L-methionine-dependent methyltransferases"/>
    <property type="match status" value="1"/>
</dbReference>